<reference evidence="2 3" key="1">
    <citation type="submission" date="2019-07" db="EMBL/GenBank/DDBJ databases">
        <title>Genomes of Cafeteria roenbergensis.</title>
        <authorList>
            <person name="Fischer M.G."/>
            <person name="Hackl T."/>
            <person name="Roman M."/>
        </authorList>
    </citation>
    <scope>NUCLEOTIDE SEQUENCE [LARGE SCALE GENOMIC DNA]</scope>
    <source>
        <strain evidence="2 3">E4-10P</strain>
    </source>
</reference>
<feature type="region of interest" description="Disordered" evidence="1">
    <location>
        <begin position="1"/>
        <end position="30"/>
    </location>
</feature>
<dbReference type="Proteomes" id="UP000322899">
    <property type="component" value="Unassembled WGS sequence"/>
</dbReference>
<gene>
    <name evidence="2" type="ORF">FNF27_01591</name>
</gene>
<name>A0A5A8EGR7_CAFRO</name>
<comment type="caution">
    <text evidence="2">The sequence shown here is derived from an EMBL/GenBank/DDBJ whole genome shotgun (WGS) entry which is preliminary data.</text>
</comment>
<sequence>MEAAARGTSTGCTSPDPGWTTRQTRGRRRKDGTDVCSRLVVAIVGQNKRDAWDLVRQVCRSASLDIEQALADGQCNLGLGLNGKRTAASLRFAPHASPGAADTRGPSTFARTAGMADATIVLFVADMRQAGAEASLALAARRALGMRRRPSVLLASRTEGPQRTLHLGEGLRIQAVPWSPTRNRELIASLEAVMGSRRPVTKVRQGRQLGGALGVEERSSHRKPPPATVGLESAGLIATMAAELRTLRERLGFVEEAFHALRRSLASEGKGSGGGADDAPAGATRFPSGSKSVAAVFVSGGGAVNPFGGGGGGGAVNPFGGGGGGGGAVNPFGGAVVGPFSGGGDEPRLAAEFAAAKFPVPHCPACDMDHPRGPNSAAACSGQG</sequence>
<evidence type="ECO:0000256" key="1">
    <source>
        <dbReference type="SAM" id="MobiDB-lite"/>
    </source>
</evidence>
<protein>
    <submittedName>
        <fullName evidence="2">Uncharacterized protein</fullName>
    </submittedName>
</protein>
<dbReference type="AlphaFoldDB" id="A0A5A8EGR7"/>
<evidence type="ECO:0000313" key="2">
    <source>
        <dbReference type="EMBL" id="KAA0176769.1"/>
    </source>
</evidence>
<organism evidence="2 3">
    <name type="scientific">Cafeteria roenbergensis</name>
    <name type="common">Marine flagellate</name>
    <dbReference type="NCBI Taxonomy" id="33653"/>
    <lineage>
        <taxon>Eukaryota</taxon>
        <taxon>Sar</taxon>
        <taxon>Stramenopiles</taxon>
        <taxon>Bigyra</taxon>
        <taxon>Opalozoa</taxon>
        <taxon>Bicosoecida</taxon>
        <taxon>Cafeteriaceae</taxon>
        <taxon>Cafeteria</taxon>
    </lineage>
</organism>
<proteinExistence type="predicted"/>
<evidence type="ECO:0000313" key="3">
    <source>
        <dbReference type="Proteomes" id="UP000322899"/>
    </source>
</evidence>
<dbReference type="EMBL" id="VLTO01000006">
    <property type="protein sequence ID" value="KAA0176769.1"/>
    <property type="molecule type" value="Genomic_DNA"/>
</dbReference>
<accession>A0A5A8EGR7</accession>